<sequence length="1049" mass="113020">MFRWSIAVVIVAALGLGGYLFFRLDDEIRRLAEHSLAEHYPTLAVHVGGARYVPGRGVTLYDISFAERGATGQIEPLLSIAELGVQGDFRIESVVTQSARIERVIASRPVLHATRTATGRWSVQRLLPPPKGNGEPAPLEVHDAVLIVSDPASGRAPLVVRGVQLTVAPLAAAPGAPGRTYQISGGVEGTIARRLVFEGQAGADGSLDLHVEAKELELSNEMLDALPGLPKTQLGGAQVKGLADVTLDVRRASAQAPLDWRCGFELREGQLAHPMLPRRMSDIAARGSCDARSLQIEDLTAKLGVSDIRLALNRTGWDAAAPAAIAASVTGLPLDTRLYGALPTAMRATWDRFRPAGTVDASGTATLRGGEFDPNVRISSRDLSFEDSEEFPYRLTGGEGEMNVTRSHEGDGVDMRIDLRAKGDGGAVEVHGELRDLDGEPTDQPTGWLELRAPAMQITESLLAALNDQAEPAIRMLNPRGSIAAVWRMERSNPHSSEADTALDLTLVDCQFLFEKFKYPLSRVQGTVHQRNERWGFDNLFCDLGPGQTLTAAGSRTRGPDGDTLRMTLRGVSAPLDETLRAALPAAAQQAWVELRPRGTIDFIADIEHLVGDKGVDLTITATPHERSVAIEPACFPFRLEQLDGTFVYSDGHVQATGMRGLHGRTTVQSNALWSPAPGRGWRLVIDKLFVDRLTTDRDLLQAAPPELRRALERLKPTGGATLSDGAMVIDHSGIEGASPRSLWQVNLNCLQAELDIGVPLTGVSGTIKLEGEKDATKSFTKGVLELDSAFFQGFQVTNIRGPFWADQQVSVLGQGVSAKDGRPARQIEANLYGGDVKLDARVLHSARPNYYAQVAFSKVDLGRLARESLKTAGEGAGTAEGRLDLRGEGTSLHGLAGQGEVHVRDAQYFELPVVVSLLKVLRNRAPDTSAFYGCDAVFDLKGEDVQFSRLNLLGDAVSLYGRGRVNLDHEIDLLFHSVVGPAEATIPVLRNLMGRAGEQLLQLKVTGTFEEPEVRREAFPVVGDMLQQLQQGLTPTTAAAGGAATTRK</sequence>
<keyword evidence="1" id="KW-0472">Membrane</keyword>
<dbReference type="KEGG" id="pnd:Pla175_06970"/>
<proteinExistence type="predicted"/>
<dbReference type="PANTHER" id="PTHR30441">
    <property type="entry name" value="DUF748 DOMAIN-CONTAINING PROTEIN"/>
    <property type="match status" value="1"/>
</dbReference>
<keyword evidence="1" id="KW-1133">Transmembrane helix</keyword>
<dbReference type="InterPro" id="IPR052894">
    <property type="entry name" value="AsmA-related"/>
</dbReference>
<evidence type="ECO:0000313" key="2">
    <source>
        <dbReference type="EMBL" id="QDU87338.1"/>
    </source>
</evidence>
<evidence type="ECO:0000313" key="3">
    <source>
        <dbReference type="Proteomes" id="UP000317429"/>
    </source>
</evidence>
<dbReference type="EMBL" id="CP036291">
    <property type="protein sequence ID" value="QDU87338.1"/>
    <property type="molecule type" value="Genomic_DNA"/>
</dbReference>
<dbReference type="GO" id="GO:0005886">
    <property type="term" value="C:plasma membrane"/>
    <property type="evidence" value="ECO:0007669"/>
    <property type="project" value="TreeGrafter"/>
</dbReference>
<accession>A0A518D771</accession>
<keyword evidence="3" id="KW-1185">Reference proteome</keyword>
<organism evidence="2 3">
    <name type="scientific">Pirellulimonas nuda</name>
    <dbReference type="NCBI Taxonomy" id="2528009"/>
    <lineage>
        <taxon>Bacteria</taxon>
        <taxon>Pseudomonadati</taxon>
        <taxon>Planctomycetota</taxon>
        <taxon>Planctomycetia</taxon>
        <taxon>Pirellulales</taxon>
        <taxon>Lacipirellulaceae</taxon>
        <taxon>Pirellulimonas</taxon>
    </lineage>
</organism>
<gene>
    <name evidence="2" type="ORF">Pla175_06970</name>
</gene>
<feature type="transmembrane region" description="Helical" evidence="1">
    <location>
        <begin position="6"/>
        <end position="22"/>
    </location>
</feature>
<dbReference type="GO" id="GO:0090313">
    <property type="term" value="P:regulation of protein targeting to membrane"/>
    <property type="evidence" value="ECO:0007669"/>
    <property type="project" value="TreeGrafter"/>
</dbReference>
<dbReference type="PANTHER" id="PTHR30441:SF4">
    <property type="entry name" value="PROTEIN ASMA"/>
    <property type="match status" value="1"/>
</dbReference>
<keyword evidence="1" id="KW-0812">Transmembrane</keyword>
<reference evidence="2 3" key="1">
    <citation type="submission" date="2019-02" db="EMBL/GenBank/DDBJ databases">
        <title>Deep-cultivation of Planctomycetes and their phenomic and genomic characterization uncovers novel biology.</title>
        <authorList>
            <person name="Wiegand S."/>
            <person name="Jogler M."/>
            <person name="Boedeker C."/>
            <person name="Pinto D."/>
            <person name="Vollmers J."/>
            <person name="Rivas-Marin E."/>
            <person name="Kohn T."/>
            <person name="Peeters S.H."/>
            <person name="Heuer A."/>
            <person name="Rast P."/>
            <person name="Oberbeckmann S."/>
            <person name="Bunk B."/>
            <person name="Jeske O."/>
            <person name="Meyerdierks A."/>
            <person name="Storesund J.E."/>
            <person name="Kallscheuer N."/>
            <person name="Luecker S."/>
            <person name="Lage O.M."/>
            <person name="Pohl T."/>
            <person name="Merkel B.J."/>
            <person name="Hornburger P."/>
            <person name="Mueller R.-W."/>
            <person name="Bruemmer F."/>
            <person name="Labrenz M."/>
            <person name="Spormann A.M."/>
            <person name="Op den Camp H."/>
            <person name="Overmann J."/>
            <person name="Amann R."/>
            <person name="Jetten M.S.M."/>
            <person name="Mascher T."/>
            <person name="Medema M.H."/>
            <person name="Devos D.P."/>
            <person name="Kaster A.-K."/>
            <person name="Ovreas L."/>
            <person name="Rohde M."/>
            <person name="Galperin M.Y."/>
            <person name="Jogler C."/>
        </authorList>
    </citation>
    <scope>NUCLEOTIDE SEQUENCE [LARGE SCALE GENOMIC DNA]</scope>
    <source>
        <strain evidence="2 3">Pla175</strain>
    </source>
</reference>
<evidence type="ECO:0008006" key="4">
    <source>
        <dbReference type="Google" id="ProtNLM"/>
    </source>
</evidence>
<evidence type="ECO:0000256" key="1">
    <source>
        <dbReference type="SAM" id="Phobius"/>
    </source>
</evidence>
<dbReference type="Proteomes" id="UP000317429">
    <property type="component" value="Chromosome"/>
</dbReference>
<dbReference type="AlphaFoldDB" id="A0A518D771"/>
<protein>
    <recommendedName>
        <fullName evidence="4">AsmA-like C-terminal domain-containing protein</fullName>
    </recommendedName>
</protein>
<name>A0A518D771_9BACT</name>